<feature type="region of interest" description="Disordered" evidence="1">
    <location>
        <begin position="67"/>
        <end position="92"/>
    </location>
</feature>
<name>W0SBN0_9PROT</name>
<organism evidence="4 5">
    <name type="scientific">Sulfuritalea hydrogenivorans sk43H</name>
    <dbReference type="NCBI Taxonomy" id="1223802"/>
    <lineage>
        <taxon>Bacteria</taxon>
        <taxon>Pseudomonadati</taxon>
        <taxon>Pseudomonadota</taxon>
        <taxon>Betaproteobacteria</taxon>
        <taxon>Nitrosomonadales</taxon>
        <taxon>Sterolibacteriaceae</taxon>
        <taxon>Sulfuritalea</taxon>
    </lineage>
</organism>
<evidence type="ECO:0000313" key="4">
    <source>
        <dbReference type="EMBL" id="BAO28287.1"/>
    </source>
</evidence>
<keyword evidence="5" id="KW-1185">Reference proteome</keyword>
<dbReference type="GO" id="GO:0003676">
    <property type="term" value="F:nucleic acid binding"/>
    <property type="evidence" value="ECO:0007669"/>
    <property type="project" value="InterPro"/>
</dbReference>
<dbReference type="InterPro" id="IPR036397">
    <property type="entry name" value="RNaseH_sf"/>
</dbReference>
<dbReference type="EMBL" id="AP012547">
    <property type="protein sequence ID" value="BAO28287.1"/>
    <property type="molecule type" value="Genomic_DNA"/>
</dbReference>
<feature type="transmembrane region" description="Helical" evidence="2">
    <location>
        <begin position="296"/>
        <end position="317"/>
    </location>
</feature>
<keyword evidence="2" id="KW-1133">Transmembrane helix</keyword>
<dbReference type="SUPFAM" id="SSF46689">
    <property type="entry name" value="Homeodomain-like"/>
    <property type="match status" value="1"/>
</dbReference>
<feature type="domain" description="Integrase catalytic" evidence="3">
    <location>
        <begin position="251"/>
        <end position="455"/>
    </location>
</feature>
<dbReference type="InterPro" id="IPR012337">
    <property type="entry name" value="RNaseH-like_sf"/>
</dbReference>
<keyword evidence="2" id="KW-0472">Membrane</keyword>
<dbReference type="Pfam" id="PF09299">
    <property type="entry name" value="Mu-transpos_C"/>
    <property type="match status" value="1"/>
</dbReference>
<dbReference type="HOGENOM" id="CLU_017991_4_0_4"/>
<dbReference type="Gene3D" id="3.30.420.10">
    <property type="entry name" value="Ribonuclease H-like superfamily/Ribonuclease H"/>
    <property type="match status" value="1"/>
</dbReference>
<evidence type="ECO:0000259" key="3">
    <source>
        <dbReference type="PROSITE" id="PS50994"/>
    </source>
</evidence>
<dbReference type="InterPro" id="IPR001584">
    <property type="entry name" value="Integrase_cat-core"/>
</dbReference>
<dbReference type="AlphaFoldDB" id="W0SBN0"/>
<protein>
    <submittedName>
        <fullName evidence="4">Urease subunit beta</fullName>
    </submittedName>
</protein>
<evidence type="ECO:0000256" key="1">
    <source>
        <dbReference type="SAM" id="MobiDB-lite"/>
    </source>
</evidence>
<dbReference type="SUPFAM" id="SSF53098">
    <property type="entry name" value="Ribonuclease H-like"/>
    <property type="match status" value="1"/>
</dbReference>
<reference evidence="4 5" key="1">
    <citation type="journal article" date="2014" name="Syst. Appl. Microbiol.">
        <title>Complete genomes of freshwater sulfur oxidizers Sulfuricella denitrificans skB26 and Sulfuritalea hydrogenivorans sk43H: genetic insights into the sulfur oxidation pathway of betaproteobacteria.</title>
        <authorList>
            <person name="Watanabe T."/>
            <person name="Kojima H."/>
            <person name="Fukui M."/>
        </authorList>
    </citation>
    <scope>NUCLEOTIDE SEQUENCE [LARGE SCALE GENOMIC DNA]</scope>
    <source>
        <strain evidence="4">DSM22779</strain>
    </source>
</reference>
<dbReference type="KEGG" id="shd:SUTH_00473"/>
<feature type="compositionally biased region" description="Polar residues" evidence="1">
    <location>
        <begin position="634"/>
        <end position="649"/>
    </location>
</feature>
<evidence type="ECO:0000256" key="2">
    <source>
        <dbReference type="SAM" id="Phobius"/>
    </source>
</evidence>
<dbReference type="RefSeq" id="WP_052473097.1">
    <property type="nucleotide sequence ID" value="NZ_AP012547.1"/>
</dbReference>
<dbReference type="GO" id="GO:0015074">
    <property type="term" value="P:DNA integration"/>
    <property type="evidence" value="ECO:0007669"/>
    <property type="project" value="InterPro"/>
</dbReference>
<dbReference type="PROSITE" id="PS50994">
    <property type="entry name" value="INTEGRASE"/>
    <property type="match status" value="1"/>
</dbReference>
<accession>W0SBN0</accession>
<dbReference type="OrthoDB" id="9816028at2"/>
<proteinExistence type="predicted"/>
<sequence>MSVARSLLTPGGYLELAQGAFVSFRGKACKIRRVMSLDSVVIQYVDGGETDRVHPIELRPVEEAVVESAMQPTPVDEGDAEVSPDAKSDKRDINDISDAEWEEAKALYEVIKPLLENPKRTRADVVAVATARGVQASTVYRWMGDYGSTGHVSGLIKGKRGRKKGTRLLTPEQEAIIDEALEEFLDPQAITPATLIEDLNGRFDDAGIVRPHPNTIRNRVVDIPLKRKMSARGNKELAKQRFDPTPGKFPDGTFPLECIQIDHVRLDMKVVDAETRQPIEKRPWLTLAIDSYSRMIVGYFLSLMSPSAFGAGVALYMGMMPKRDLLTTLDLPGRWPVFGKFRKVFADNAKEFKGTVLQRACEEHQIDLQLRPVKTPRYGAYIEAMVGNVNKQLHKKRGTTHRSPDVSPDYDSSEKSAFTLAALECDIVDWIVNSYQVDRHSAFNTTPLHKWEQGLLGDSRMPGVGLPPIPMNPEKLRLDFLPFERRAVHPYGVELGSLMFYHEVLNRWIGAADPGIPKEKRKFIFHYDPRTIRKIWFWDPEVKQHYEIPLKDTTWPDISWSEFDEYRKAMIKQGHQHVDEAAIKGYVQRSKIREQHEVEQTQAFRKGKTKPANRSAQGKPANTAPGSNHYAATPATTIQTPVNDVGYNNQHDDLFSTPAQPFADIEI</sequence>
<gene>
    <name evidence="4" type="ORF">SUTH_00473</name>
</gene>
<dbReference type="InterPro" id="IPR015378">
    <property type="entry name" value="Transposase-like_Mu_C"/>
</dbReference>
<evidence type="ECO:0000313" key="5">
    <source>
        <dbReference type="Proteomes" id="UP000031637"/>
    </source>
</evidence>
<keyword evidence="2" id="KW-0812">Transmembrane</keyword>
<dbReference type="Proteomes" id="UP000031637">
    <property type="component" value="Chromosome"/>
</dbReference>
<dbReference type="InterPro" id="IPR009057">
    <property type="entry name" value="Homeodomain-like_sf"/>
</dbReference>
<feature type="region of interest" description="Disordered" evidence="1">
    <location>
        <begin position="595"/>
        <end position="667"/>
    </location>
</feature>
<dbReference type="STRING" id="1223802.SUTH_00473"/>